<organism evidence="2 3">
    <name type="scientific">Volucribacter amazonae</name>
    <dbReference type="NCBI Taxonomy" id="256731"/>
    <lineage>
        <taxon>Bacteria</taxon>
        <taxon>Pseudomonadati</taxon>
        <taxon>Pseudomonadota</taxon>
        <taxon>Gammaproteobacteria</taxon>
        <taxon>Pasteurellales</taxon>
        <taxon>Pasteurellaceae</taxon>
        <taxon>Volucribacter</taxon>
    </lineage>
</organism>
<sequence>MNELKEVFNNLEYYLDQKVDNDVLDNMDLKTYLLFKERENSRLFGIPRIGGEWVDKEGDSVWKPNPDVIPDPENKKNGNPDFKTWKEILDKYDIDGIPFEDGYPDFSEVSSGEVKIDDFTTERWKNFAQADDKMAEEWSKSSKDGKADWTADDVAQWRKENNHTWHEHQDCKTMQLVPSEVHNNIPHNGGISVKKQEVSNGGQA</sequence>
<dbReference type="Proteomes" id="UP001155500">
    <property type="component" value="Unassembled WGS sequence"/>
</dbReference>
<keyword evidence="3" id="KW-1185">Reference proteome</keyword>
<evidence type="ECO:0008006" key="4">
    <source>
        <dbReference type="Google" id="ProtNLM"/>
    </source>
</evidence>
<evidence type="ECO:0000313" key="3">
    <source>
        <dbReference type="Proteomes" id="UP001155500"/>
    </source>
</evidence>
<reference evidence="2" key="1">
    <citation type="submission" date="2016-03" db="EMBL/GenBank/DDBJ databases">
        <title>Co-evolution between Pasteurellaceae and their hosts.</title>
        <authorList>
            <person name="Hansen M.J."/>
            <person name="Bojesen A.M."/>
            <person name="Planet P."/>
        </authorList>
    </citation>
    <scope>NUCLEOTIDE SEQUENCE</scope>
    <source>
        <strain evidence="2">146/S8/89</strain>
    </source>
</reference>
<dbReference type="RefSeq" id="WP_279573423.1">
    <property type="nucleotide sequence ID" value="NZ_LWID01000001.1"/>
</dbReference>
<evidence type="ECO:0000313" key="2">
    <source>
        <dbReference type="EMBL" id="MDG6896064.1"/>
    </source>
</evidence>
<dbReference type="EMBL" id="LWID01000001">
    <property type="protein sequence ID" value="MDG6896064.1"/>
    <property type="molecule type" value="Genomic_DNA"/>
</dbReference>
<accession>A0A9X4PE97</accession>
<evidence type="ECO:0000256" key="1">
    <source>
        <dbReference type="SAM" id="MobiDB-lite"/>
    </source>
</evidence>
<comment type="caution">
    <text evidence="2">The sequence shown here is derived from an EMBL/GenBank/DDBJ whole genome shotgun (WGS) entry which is preliminary data.</text>
</comment>
<name>A0A9X4PE97_9PAST</name>
<feature type="region of interest" description="Disordered" evidence="1">
    <location>
        <begin position="181"/>
        <end position="204"/>
    </location>
</feature>
<protein>
    <recommendedName>
        <fullName evidence="4">HNH/ENDO VII superfamily nuclease</fullName>
    </recommendedName>
</protein>
<dbReference type="Pfam" id="PF12639">
    <property type="entry name" value="Colicin-DNase"/>
    <property type="match status" value="1"/>
</dbReference>
<dbReference type="AlphaFoldDB" id="A0A9X4PE97"/>
<proteinExistence type="predicted"/>
<gene>
    <name evidence="2" type="ORF">A6A20_10640</name>
</gene>